<dbReference type="OrthoDB" id="94039at2759"/>
<dbReference type="EMBL" id="JABBWG010000010">
    <property type="protein sequence ID" value="KAG1819128.1"/>
    <property type="molecule type" value="Genomic_DNA"/>
</dbReference>
<comment type="caution">
    <text evidence="2">The sequence shown here is derived from an EMBL/GenBank/DDBJ whole genome shotgun (WGS) entry which is preliminary data.</text>
</comment>
<keyword evidence="3" id="KW-1185">Reference proteome</keyword>
<organism evidence="2 3">
    <name type="scientific">Suillus subaureus</name>
    <dbReference type="NCBI Taxonomy" id="48587"/>
    <lineage>
        <taxon>Eukaryota</taxon>
        <taxon>Fungi</taxon>
        <taxon>Dikarya</taxon>
        <taxon>Basidiomycota</taxon>
        <taxon>Agaricomycotina</taxon>
        <taxon>Agaricomycetes</taxon>
        <taxon>Agaricomycetidae</taxon>
        <taxon>Boletales</taxon>
        <taxon>Suillineae</taxon>
        <taxon>Suillaceae</taxon>
        <taxon>Suillus</taxon>
    </lineage>
</organism>
<sequence>MTSSCPYTPTTLRTTVKPRPWVSFKPYEGHVEVSPLPFNPRSDDLLCAYKISTHIIPAANPRVTPDIPFPEPLPRSSKRRSERDIKNLGVELMEQQARLCEDGYSGVTDERLLWNCVNRYVKKDKEAKIRTKGITLFLVHGAGFPKEICETNLCYLLATCGVIDEIWSWESVQHGDSALLNRQNLSGSFDWTDNARDIANFLINYMPEEVETSSLPIQLHRVPASIGESRQKSGFSSRTLVVTGHSFGGCSVTLAALHFPALFSSMILVDAIIDTFQESVWELTQNVVGATLIRRDQWPSREDALRSFKSSPAFSAWHPDVLRLYVDFGLYEDESGCVRLKMPPIHEALIAANPRARCETWELMEKLDEKIELLWILPGKESLDVTMLVELRKQRAWRRPANSSNIIFKSSSHLIPQESPEELAGVMADFLNRKYDISSGRSKL</sequence>
<protein>
    <submittedName>
        <fullName evidence="2">Alpha/Beta hydrolase protein</fullName>
    </submittedName>
</protein>
<dbReference type="Gene3D" id="3.40.50.1820">
    <property type="entry name" value="alpha/beta hydrolase"/>
    <property type="match status" value="1"/>
</dbReference>
<dbReference type="SUPFAM" id="SSF53474">
    <property type="entry name" value="alpha/beta-Hydrolases"/>
    <property type="match status" value="1"/>
</dbReference>
<dbReference type="GO" id="GO:0016787">
    <property type="term" value="F:hydrolase activity"/>
    <property type="evidence" value="ECO:0007669"/>
    <property type="project" value="UniProtKB-KW"/>
</dbReference>
<dbReference type="InterPro" id="IPR029058">
    <property type="entry name" value="AB_hydrolase_fold"/>
</dbReference>
<dbReference type="RefSeq" id="XP_041194805.1">
    <property type="nucleotide sequence ID" value="XM_041343935.1"/>
</dbReference>
<name>A0A9P7EE61_9AGAM</name>
<dbReference type="Pfam" id="PF12697">
    <property type="entry name" value="Abhydrolase_6"/>
    <property type="match status" value="1"/>
</dbReference>
<proteinExistence type="predicted"/>
<dbReference type="Proteomes" id="UP000807769">
    <property type="component" value="Unassembled WGS sequence"/>
</dbReference>
<keyword evidence="2" id="KW-0378">Hydrolase</keyword>
<evidence type="ECO:0000259" key="1">
    <source>
        <dbReference type="Pfam" id="PF12697"/>
    </source>
</evidence>
<accession>A0A9P7EE61</accession>
<dbReference type="InterPro" id="IPR000073">
    <property type="entry name" value="AB_hydrolase_1"/>
</dbReference>
<evidence type="ECO:0000313" key="2">
    <source>
        <dbReference type="EMBL" id="KAG1819128.1"/>
    </source>
</evidence>
<reference evidence="2" key="1">
    <citation type="journal article" date="2020" name="New Phytol.">
        <title>Comparative genomics reveals dynamic genome evolution in host specialist ectomycorrhizal fungi.</title>
        <authorList>
            <person name="Lofgren L.A."/>
            <person name="Nguyen N.H."/>
            <person name="Vilgalys R."/>
            <person name="Ruytinx J."/>
            <person name="Liao H.L."/>
            <person name="Branco S."/>
            <person name="Kuo A."/>
            <person name="LaButti K."/>
            <person name="Lipzen A."/>
            <person name="Andreopoulos W."/>
            <person name="Pangilinan J."/>
            <person name="Riley R."/>
            <person name="Hundley H."/>
            <person name="Na H."/>
            <person name="Barry K."/>
            <person name="Grigoriev I.V."/>
            <person name="Stajich J.E."/>
            <person name="Kennedy P.G."/>
        </authorList>
    </citation>
    <scope>NUCLEOTIDE SEQUENCE</scope>
    <source>
        <strain evidence="2">MN1</strain>
    </source>
</reference>
<dbReference type="GeneID" id="64637951"/>
<dbReference type="AlphaFoldDB" id="A0A9P7EE61"/>
<feature type="domain" description="AB hydrolase-1" evidence="1">
    <location>
        <begin position="137"/>
        <end position="424"/>
    </location>
</feature>
<gene>
    <name evidence="2" type="ORF">BJ212DRAFT_72970</name>
</gene>
<evidence type="ECO:0000313" key="3">
    <source>
        <dbReference type="Proteomes" id="UP000807769"/>
    </source>
</evidence>